<reference evidence="16" key="1">
    <citation type="journal article" date="2010" name="Nat. Biotechnol.">
        <title>Draft genome sequence of the oilseed species Ricinus communis.</title>
        <authorList>
            <person name="Chan A.P."/>
            <person name="Crabtree J."/>
            <person name="Zhao Q."/>
            <person name="Lorenzi H."/>
            <person name="Orvis J."/>
            <person name="Puiu D."/>
            <person name="Melake-Berhan A."/>
            <person name="Jones K.M."/>
            <person name="Redman J."/>
            <person name="Chen G."/>
            <person name="Cahoon E.B."/>
            <person name="Gedil M."/>
            <person name="Stanke M."/>
            <person name="Haas B.J."/>
            <person name="Wortman J.R."/>
            <person name="Fraser-Liggett C.M."/>
            <person name="Ravel J."/>
            <person name="Rabinowicz P.D."/>
        </authorList>
    </citation>
    <scope>NUCLEOTIDE SEQUENCE [LARGE SCALE GENOMIC DNA]</scope>
    <source>
        <strain evidence="16">cv. Hale</strain>
    </source>
</reference>
<keyword evidence="6 12" id="KW-0479">Metal-binding</keyword>
<dbReference type="Proteomes" id="UP000008311">
    <property type="component" value="Unassembled WGS sequence"/>
</dbReference>
<dbReference type="InterPro" id="IPR051103">
    <property type="entry name" value="Plant_metabolite_P450s"/>
</dbReference>
<dbReference type="GO" id="GO:0020037">
    <property type="term" value="F:heme binding"/>
    <property type="evidence" value="ECO:0007669"/>
    <property type="project" value="InterPro"/>
</dbReference>
<dbReference type="PRINTS" id="PR00385">
    <property type="entry name" value="P450"/>
</dbReference>
<evidence type="ECO:0000256" key="7">
    <source>
        <dbReference type="ARBA" id="ARBA00022989"/>
    </source>
</evidence>
<evidence type="ECO:0000256" key="13">
    <source>
        <dbReference type="RuleBase" id="RU000461"/>
    </source>
</evidence>
<dbReference type="CDD" id="cd11075">
    <property type="entry name" value="CYP77_89"/>
    <property type="match status" value="1"/>
</dbReference>
<dbReference type="GO" id="GO:0016712">
    <property type="term" value="F:oxidoreductase activity, acting on paired donors, with incorporation or reduction of molecular oxygen, reduced flavin or flavoprotein as one donor, and incorporation of one atom of oxygen"/>
    <property type="evidence" value="ECO:0007669"/>
    <property type="project" value="UniProtKB-EC"/>
</dbReference>
<evidence type="ECO:0000256" key="6">
    <source>
        <dbReference type="ARBA" id="ARBA00022723"/>
    </source>
</evidence>
<dbReference type="GO" id="GO:0016709">
    <property type="term" value="F:oxidoreductase activity, acting on paired donors, with incorporation or reduction of molecular oxygen, NAD(P)H as one donor, and incorporation of one atom of oxygen"/>
    <property type="evidence" value="ECO:0000318"/>
    <property type="project" value="GO_Central"/>
</dbReference>
<dbReference type="InterPro" id="IPR017972">
    <property type="entry name" value="Cyt_P450_CS"/>
</dbReference>
<sequence length="520" mass="60017">METWFIILLSLSLCLFLNSLFSLLKPTQKATHKLPPGPFSIPIISSLKWLVKSFSELEPILRSLRAKYGPVITLRIGPRPAIFITTHSLAHEALVQNGAVFADRPPPLAISKIISSNQHNISSAPYGPTWRLLRRNLTSEILHPSRVKSYSQARKWVIEILINRLKNQSETGQYVLVKEHFHYTMFCLLVLMCFGDKLDEEKIKEVQKVQRNLLLSFNRFNILNFWPSLTRILFCKRWEEFYKLQQDKEEVLIPLIRARKNAKLERLSKDKEDNIGKQEFIVSYVDTLLDLQLPNENRKLEEKEIVSLCSEFLDAGTDTTSTALQWIMANLIKYSHIQEKLFMEIKGVMSAEEEEVKEEDLQKMPYLKAVTLEGLRRHPPGHFVLPHAVTHDTVLDGFSIPKDGTVNFMVAEMALDPKVWKDPEAFSPERFLNDDGVEAFDMTGSREIKMMPFGVGRRICPGYGLAMLHLEYFVANLIWNFRWMAVDGEDVDLSEKQEFTVVMKNPLKARISPRTKPREC</sequence>
<feature type="binding site" description="axial binding residue" evidence="12">
    <location>
        <position position="460"/>
    </location>
    <ligand>
        <name>heme</name>
        <dbReference type="ChEBI" id="CHEBI:30413"/>
    </ligand>
    <ligandPart>
        <name>Fe</name>
        <dbReference type="ChEBI" id="CHEBI:18248"/>
    </ligandPart>
</feature>
<keyword evidence="7" id="KW-1133">Transmembrane helix</keyword>
<evidence type="ECO:0000256" key="12">
    <source>
        <dbReference type="PIRSR" id="PIRSR602401-1"/>
    </source>
</evidence>
<gene>
    <name evidence="15" type="ORF">RCOM_1324460</name>
</gene>
<dbReference type="PRINTS" id="PR00463">
    <property type="entry name" value="EP450I"/>
</dbReference>
<dbReference type="Pfam" id="PF00067">
    <property type="entry name" value="p450"/>
    <property type="match status" value="1"/>
</dbReference>
<evidence type="ECO:0000313" key="16">
    <source>
        <dbReference type="Proteomes" id="UP000008311"/>
    </source>
</evidence>
<dbReference type="InterPro" id="IPR002401">
    <property type="entry name" value="Cyt_P450_E_grp-I"/>
</dbReference>
<keyword evidence="9 12" id="KW-0408">Iron</keyword>
<evidence type="ECO:0000313" key="15">
    <source>
        <dbReference type="EMBL" id="EEF42338.1"/>
    </source>
</evidence>
<keyword evidence="8 13" id="KW-0560">Oxidoreductase</keyword>
<dbReference type="EMBL" id="EQ973846">
    <property type="protein sequence ID" value="EEF42338.1"/>
    <property type="molecule type" value="Genomic_DNA"/>
</dbReference>
<keyword evidence="11" id="KW-0472">Membrane</keyword>
<dbReference type="FunCoup" id="B9S1Z5">
    <property type="interactions" value="104"/>
</dbReference>
<keyword evidence="5" id="KW-0812">Transmembrane</keyword>
<comment type="subcellular location">
    <subcellularLocation>
        <location evidence="2">Membrane</location>
        <topology evidence="2">Single-pass membrane protein</topology>
    </subcellularLocation>
</comment>
<comment type="similarity">
    <text evidence="3 13">Belongs to the cytochrome P450 family.</text>
</comment>
<evidence type="ECO:0000256" key="1">
    <source>
        <dbReference type="ARBA" id="ARBA00001971"/>
    </source>
</evidence>
<keyword evidence="14" id="KW-0732">Signal</keyword>
<dbReference type="Gene3D" id="1.10.630.10">
    <property type="entry name" value="Cytochrome P450"/>
    <property type="match status" value="1"/>
</dbReference>
<proteinExistence type="inferred from homology"/>
<evidence type="ECO:0000256" key="4">
    <source>
        <dbReference type="ARBA" id="ARBA00022617"/>
    </source>
</evidence>
<dbReference type="OrthoDB" id="834288at2759"/>
<evidence type="ECO:0000256" key="8">
    <source>
        <dbReference type="ARBA" id="ARBA00023002"/>
    </source>
</evidence>
<evidence type="ECO:0000256" key="3">
    <source>
        <dbReference type="ARBA" id="ARBA00010617"/>
    </source>
</evidence>
<dbReference type="PANTHER" id="PTHR24298">
    <property type="entry name" value="FLAVONOID 3'-MONOOXYGENASE-RELATED"/>
    <property type="match status" value="1"/>
</dbReference>
<feature type="signal peptide" evidence="14">
    <location>
        <begin position="1"/>
        <end position="22"/>
    </location>
</feature>
<dbReference type="KEGG" id="rcu:8283072"/>
<dbReference type="PANTHER" id="PTHR24298:SF800">
    <property type="entry name" value="CYTOCHROME P450 89A2-RELATED"/>
    <property type="match status" value="1"/>
</dbReference>
<keyword evidence="16" id="KW-1185">Reference proteome</keyword>
<feature type="chain" id="PRO_5002891470" evidence="14">
    <location>
        <begin position="23"/>
        <end position="520"/>
    </location>
</feature>
<accession>B9S1Z5</accession>
<dbReference type="AlphaFoldDB" id="B9S1Z5"/>
<evidence type="ECO:0000256" key="9">
    <source>
        <dbReference type="ARBA" id="ARBA00023004"/>
    </source>
</evidence>
<dbReference type="GO" id="GO:0016020">
    <property type="term" value="C:membrane"/>
    <property type="evidence" value="ECO:0000318"/>
    <property type="project" value="GO_Central"/>
</dbReference>
<keyword evidence="10 13" id="KW-0503">Monooxygenase</keyword>
<protein>
    <submittedName>
        <fullName evidence="15">Cytochrome P450, putative</fullName>
        <ecNumber evidence="15">1.14.14.1</ecNumber>
    </submittedName>
</protein>
<evidence type="ECO:0000256" key="5">
    <source>
        <dbReference type="ARBA" id="ARBA00022692"/>
    </source>
</evidence>
<dbReference type="InParanoid" id="B9S1Z5"/>
<evidence type="ECO:0000256" key="11">
    <source>
        <dbReference type="ARBA" id="ARBA00023136"/>
    </source>
</evidence>
<dbReference type="PROSITE" id="PS00086">
    <property type="entry name" value="CYTOCHROME_P450"/>
    <property type="match status" value="1"/>
</dbReference>
<evidence type="ECO:0000256" key="10">
    <source>
        <dbReference type="ARBA" id="ARBA00023033"/>
    </source>
</evidence>
<dbReference type="FunFam" id="1.10.630.10:FF:000012">
    <property type="entry name" value="Cytochrome P450 family protein"/>
    <property type="match status" value="1"/>
</dbReference>
<dbReference type="EC" id="1.14.14.1" evidence="15"/>
<keyword evidence="4 12" id="KW-0349">Heme</keyword>
<comment type="cofactor">
    <cofactor evidence="1 12">
        <name>heme</name>
        <dbReference type="ChEBI" id="CHEBI:30413"/>
    </cofactor>
</comment>
<evidence type="ECO:0000256" key="14">
    <source>
        <dbReference type="SAM" id="SignalP"/>
    </source>
</evidence>
<dbReference type="InterPro" id="IPR001128">
    <property type="entry name" value="Cyt_P450"/>
</dbReference>
<name>B9S1Z5_RICCO</name>
<dbReference type="SUPFAM" id="SSF48264">
    <property type="entry name" value="Cytochrome P450"/>
    <property type="match status" value="1"/>
</dbReference>
<dbReference type="eggNOG" id="KOG0156">
    <property type="taxonomic scope" value="Eukaryota"/>
</dbReference>
<dbReference type="GO" id="GO:0005506">
    <property type="term" value="F:iron ion binding"/>
    <property type="evidence" value="ECO:0007669"/>
    <property type="project" value="InterPro"/>
</dbReference>
<evidence type="ECO:0000256" key="2">
    <source>
        <dbReference type="ARBA" id="ARBA00004167"/>
    </source>
</evidence>
<dbReference type="InterPro" id="IPR036396">
    <property type="entry name" value="Cyt_P450_sf"/>
</dbReference>
<dbReference type="STRING" id="3988.B9S1Z5"/>
<organism evidence="15 16">
    <name type="scientific">Ricinus communis</name>
    <name type="common">Castor bean</name>
    <dbReference type="NCBI Taxonomy" id="3988"/>
    <lineage>
        <taxon>Eukaryota</taxon>
        <taxon>Viridiplantae</taxon>
        <taxon>Streptophyta</taxon>
        <taxon>Embryophyta</taxon>
        <taxon>Tracheophyta</taxon>
        <taxon>Spermatophyta</taxon>
        <taxon>Magnoliopsida</taxon>
        <taxon>eudicotyledons</taxon>
        <taxon>Gunneridae</taxon>
        <taxon>Pentapetalae</taxon>
        <taxon>rosids</taxon>
        <taxon>fabids</taxon>
        <taxon>Malpighiales</taxon>
        <taxon>Euphorbiaceae</taxon>
        <taxon>Acalyphoideae</taxon>
        <taxon>Acalypheae</taxon>
        <taxon>Ricinus</taxon>
    </lineage>
</organism>